<dbReference type="Pfam" id="PF13361">
    <property type="entry name" value="UvrD_C"/>
    <property type="match status" value="1"/>
</dbReference>
<dbReference type="SUPFAM" id="SSF52540">
    <property type="entry name" value="P-loop containing nucleoside triphosphate hydrolases"/>
    <property type="match status" value="1"/>
</dbReference>
<comment type="similarity">
    <text evidence="1 11">Belongs to the helicase family. UvrD subfamily.</text>
</comment>
<evidence type="ECO:0000256" key="7">
    <source>
        <dbReference type="ARBA" id="ARBA00023125"/>
    </source>
</evidence>
<keyword evidence="8 11" id="KW-0413">Isomerase</keyword>
<dbReference type="GO" id="GO:0005524">
    <property type="term" value="F:ATP binding"/>
    <property type="evidence" value="ECO:0007669"/>
    <property type="project" value="UniProtKB-UniRule"/>
</dbReference>
<dbReference type="GO" id="GO:0043138">
    <property type="term" value="F:3'-5' DNA helicase activity"/>
    <property type="evidence" value="ECO:0007669"/>
    <property type="project" value="UniProtKB-UniRule"/>
</dbReference>
<dbReference type="GO" id="GO:0006260">
    <property type="term" value="P:DNA replication"/>
    <property type="evidence" value="ECO:0007669"/>
    <property type="project" value="UniProtKB-UniRule"/>
</dbReference>
<dbReference type="GO" id="GO:0005829">
    <property type="term" value="C:cytosol"/>
    <property type="evidence" value="ECO:0007669"/>
    <property type="project" value="TreeGrafter"/>
</dbReference>
<dbReference type="CDD" id="cd17932">
    <property type="entry name" value="DEXQc_UvrD"/>
    <property type="match status" value="1"/>
</dbReference>
<evidence type="ECO:0000313" key="16">
    <source>
        <dbReference type="Proteomes" id="UP000029672"/>
    </source>
</evidence>
<evidence type="ECO:0000256" key="9">
    <source>
        <dbReference type="ARBA" id="ARBA00034617"/>
    </source>
</evidence>
<evidence type="ECO:0000256" key="12">
    <source>
        <dbReference type="PROSITE-ProRule" id="PRU00560"/>
    </source>
</evidence>
<dbReference type="OrthoDB" id="9806690at2"/>
<dbReference type="InterPro" id="IPR014017">
    <property type="entry name" value="DNA_helicase_UvrD-like_C"/>
</dbReference>
<dbReference type="RefSeq" id="WP_040007997.1">
    <property type="nucleotide sequence ID" value="NZ_CP009574.1"/>
</dbReference>
<evidence type="ECO:0000256" key="11">
    <source>
        <dbReference type="HAMAP-Rule" id="MF_01920"/>
    </source>
</evidence>
<evidence type="ECO:0000256" key="6">
    <source>
        <dbReference type="ARBA" id="ARBA00022840"/>
    </source>
</evidence>
<keyword evidence="3 11" id="KW-0547">Nucleotide-binding</keyword>
<dbReference type="Pfam" id="PF00580">
    <property type="entry name" value="UvrD-helicase"/>
    <property type="match status" value="1"/>
</dbReference>
<dbReference type="InterPro" id="IPR013986">
    <property type="entry name" value="DExx_box_DNA_helicase_dom_sf"/>
</dbReference>
<dbReference type="InterPro" id="IPR027417">
    <property type="entry name" value="P-loop_NTPase"/>
</dbReference>
<dbReference type="eggNOG" id="COG0210">
    <property type="taxonomic scope" value="Bacteria"/>
</dbReference>
<keyword evidence="5 11" id="KW-0347">Helicase</keyword>
<dbReference type="GO" id="GO:0003697">
    <property type="term" value="F:single-stranded DNA binding"/>
    <property type="evidence" value="ECO:0007669"/>
    <property type="project" value="UniProtKB-UniRule"/>
</dbReference>
<evidence type="ECO:0000256" key="3">
    <source>
        <dbReference type="ARBA" id="ARBA00022741"/>
    </source>
</evidence>
<feature type="domain" description="UvrD-like helicase ATP-binding" evidence="13">
    <location>
        <begin position="3"/>
        <end position="280"/>
    </location>
</feature>
<dbReference type="PROSITE" id="PS51198">
    <property type="entry name" value="UVRD_HELICASE_ATP_BIND"/>
    <property type="match status" value="1"/>
</dbReference>
<evidence type="ECO:0000256" key="5">
    <source>
        <dbReference type="ARBA" id="ARBA00022806"/>
    </source>
</evidence>
<dbReference type="Gene3D" id="1.10.486.10">
    <property type="entry name" value="PCRA, domain 4"/>
    <property type="match status" value="1"/>
</dbReference>
<dbReference type="PROSITE" id="PS51217">
    <property type="entry name" value="UVRD_HELICASE_CTER"/>
    <property type="match status" value="1"/>
</dbReference>
<comment type="catalytic activity">
    <reaction evidence="9 11">
        <text>Couples ATP hydrolysis with the unwinding of duplex DNA by translocating in the 3'-5' direction.</text>
        <dbReference type="EC" id="5.6.2.4"/>
    </reaction>
</comment>
<feature type="binding site" evidence="11">
    <location>
        <position position="278"/>
    </location>
    <ligand>
        <name>ATP</name>
        <dbReference type="ChEBI" id="CHEBI:30616"/>
    </ligand>
</feature>
<dbReference type="Gene3D" id="1.10.10.160">
    <property type="match status" value="1"/>
</dbReference>
<evidence type="ECO:0000313" key="15">
    <source>
        <dbReference type="EMBL" id="AIT08822.1"/>
    </source>
</evidence>
<organism evidence="15 16">
    <name type="scientific">Candidatus Francisella endociliophora</name>
    <dbReference type="NCBI Taxonomy" id="653937"/>
    <lineage>
        <taxon>Bacteria</taxon>
        <taxon>Pseudomonadati</taxon>
        <taxon>Pseudomonadota</taxon>
        <taxon>Gammaproteobacteria</taxon>
        <taxon>Thiotrichales</taxon>
        <taxon>Francisellaceae</taxon>
        <taxon>Francisella</taxon>
    </lineage>
</organism>
<dbReference type="KEGG" id="frf:LO80_01740"/>
<evidence type="ECO:0000256" key="10">
    <source>
        <dbReference type="ARBA" id="ARBA00048988"/>
    </source>
</evidence>
<dbReference type="PANTHER" id="PTHR11070:SF64">
    <property type="entry name" value="ATP-DEPENDENT DNA HELICASE REP"/>
    <property type="match status" value="1"/>
</dbReference>
<dbReference type="STRING" id="1547445.LO80_01740"/>
<accession>A0A097EMM4</accession>
<sequence length="671" mass="78231">MLTRLNPQQQEAVKYTSSPLLVLAGAGSGKTSVIIEKISYLIEELLYPSKSILAVTFTNKAAKEMQERVKSRLSQEQSKGLVISTFHSLGLSILKRHFKELGYKKNFTLFDSHDAHTLIHDIAYDQYQLPKQNTSFIQSKISFWKSALLDPSQVQPKDELEEQAAFVYKEYQKYLRSYNSFDFDDLIFQPIQLFKNNQQIQNLWSDKFRYILIDEYQDTNESQYQLLKYLTQEKHKFTVVGDDDQSIYAWRGSRPENLRHLQEDFPDLKVIKLEQNYRSTGRILNIANKLIENNSHIFEKKLWSSKDYGEQIKLISLVNDEDEAQFIASDIFFDRVKTKSMNSDYAILIRSNYQAFLLERYMQMHKIPYTISGGSSFFSKSEIKDIISYLRLIVNPDDDRAFLRVVNTPKREVGSATIHKLGEYASEYHCSFFHTLYNLDAIDIRDLTKKKLLNFKDLIINTQQKIHTSISSGELKKIINDFVDNISYRQWLIDSSSSEKQAEFRYANVIEVISWIAKQLEDESYKGLESLSAVLNKMLLIDILDRDNEDKNDNQVQIITMHASKGLEFKKVYIMGMEEGILPHQQSIEEESIEDERRLAYVAITRAKENLTITMTKHRKKFGEKQISIPSRFIDELPETDLYWVGTEKECAETRKENSKQSLSALKEMFG</sequence>
<keyword evidence="6 11" id="KW-0067">ATP-binding</keyword>
<dbReference type="EMBL" id="CP009574">
    <property type="protein sequence ID" value="AIT08822.1"/>
    <property type="molecule type" value="Genomic_DNA"/>
</dbReference>
<evidence type="ECO:0000256" key="1">
    <source>
        <dbReference type="ARBA" id="ARBA00009922"/>
    </source>
</evidence>
<keyword evidence="7 11" id="KW-0238">DNA-binding</keyword>
<evidence type="ECO:0000256" key="2">
    <source>
        <dbReference type="ARBA" id="ARBA00022705"/>
    </source>
</evidence>
<evidence type="ECO:0000259" key="13">
    <source>
        <dbReference type="PROSITE" id="PS51198"/>
    </source>
</evidence>
<name>A0A097EMM4_9GAMM</name>
<reference evidence="15 16" key="1">
    <citation type="submission" date="2014-10" db="EMBL/GenBank/DDBJ databases">
        <title>Whole genome sequence of Francisella endociliophora strain FSC1006, isolated from a laboratory culture of the marine ciliate Euplotes raikovi.</title>
        <authorList>
            <person name="Granberg M."/>
            <person name="Backman S."/>
            <person name="Lundmark E."/>
            <person name="Nilsson E."/>
            <person name="Karlsson E."/>
            <person name="Thelaus J."/>
            <person name="Ohrman C."/>
            <person name="Larkeryd A."/>
            <person name="Stenberg P."/>
        </authorList>
    </citation>
    <scope>NUCLEOTIDE SEQUENCE [LARGE SCALE GENOMIC DNA]</scope>
    <source>
        <strain evidence="15 16">FSC1006</strain>
    </source>
</reference>
<feature type="binding site" evidence="12">
    <location>
        <begin position="24"/>
        <end position="31"/>
    </location>
    <ligand>
        <name>ATP</name>
        <dbReference type="ChEBI" id="CHEBI:30616"/>
    </ligand>
</feature>
<feature type="domain" description="UvrD-like helicase C-terminal" evidence="14">
    <location>
        <begin position="281"/>
        <end position="566"/>
    </location>
</feature>
<evidence type="ECO:0000256" key="8">
    <source>
        <dbReference type="ARBA" id="ARBA00023235"/>
    </source>
</evidence>
<dbReference type="GO" id="GO:0000725">
    <property type="term" value="P:recombinational repair"/>
    <property type="evidence" value="ECO:0007669"/>
    <property type="project" value="TreeGrafter"/>
</dbReference>
<dbReference type="EC" id="5.6.2.4" evidence="11"/>
<dbReference type="InterPro" id="IPR014016">
    <property type="entry name" value="UvrD-like_ATP-bd"/>
</dbReference>
<keyword evidence="4 11" id="KW-0378">Hydrolase</keyword>
<dbReference type="Proteomes" id="UP000029672">
    <property type="component" value="Chromosome"/>
</dbReference>
<dbReference type="GO" id="GO:0016887">
    <property type="term" value="F:ATP hydrolysis activity"/>
    <property type="evidence" value="ECO:0007669"/>
    <property type="project" value="RHEA"/>
</dbReference>
<dbReference type="PANTHER" id="PTHR11070">
    <property type="entry name" value="UVRD / RECB / PCRA DNA HELICASE FAMILY MEMBER"/>
    <property type="match status" value="1"/>
</dbReference>
<comment type="function">
    <text evidence="11">Rep helicase is a single-stranded DNA-dependent ATPase involved in DNA replication; it can initiate unwinding at a nick in the DNA. It binds to the single-stranded DNA and acts in a progressive fashion along the DNA in the 3' to 5' direction.</text>
</comment>
<keyword evidence="16" id="KW-1185">Reference proteome</keyword>
<dbReference type="HOGENOM" id="CLU_004585_5_2_6"/>
<dbReference type="InterPro" id="IPR000212">
    <property type="entry name" value="DNA_helicase_UvrD/REP"/>
</dbReference>
<keyword evidence="2 11" id="KW-0235">DNA replication</keyword>
<dbReference type="HAMAP" id="MF_01920">
    <property type="entry name" value="Helicase_Rep"/>
    <property type="match status" value="1"/>
</dbReference>
<gene>
    <name evidence="11" type="primary">rep</name>
    <name evidence="15" type="ORF">LO80_01740</name>
</gene>
<dbReference type="AlphaFoldDB" id="A0A097EMM4"/>
<comment type="subunit">
    <text evidence="11">Homodimer.</text>
</comment>
<evidence type="ECO:0000256" key="4">
    <source>
        <dbReference type="ARBA" id="ARBA00022801"/>
    </source>
</evidence>
<protein>
    <recommendedName>
        <fullName evidence="11">ATP-dependent DNA helicase Rep</fullName>
        <ecNumber evidence="11">5.6.2.4</ecNumber>
    </recommendedName>
    <alternativeName>
        <fullName evidence="11">DNA 3'-5' helicase Rep</fullName>
    </alternativeName>
</protein>
<dbReference type="InterPro" id="IPR005752">
    <property type="entry name" value="Helicase_Rep"/>
</dbReference>
<comment type="catalytic activity">
    <reaction evidence="10 11">
        <text>ATP + H2O = ADP + phosphate + H(+)</text>
        <dbReference type="Rhea" id="RHEA:13065"/>
        <dbReference type="ChEBI" id="CHEBI:15377"/>
        <dbReference type="ChEBI" id="CHEBI:15378"/>
        <dbReference type="ChEBI" id="CHEBI:30616"/>
        <dbReference type="ChEBI" id="CHEBI:43474"/>
        <dbReference type="ChEBI" id="CHEBI:456216"/>
        <dbReference type="EC" id="5.6.2.4"/>
    </reaction>
</comment>
<dbReference type="Gene3D" id="3.40.50.300">
    <property type="entry name" value="P-loop containing nucleotide triphosphate hydrolases"/>
    <property type="match status" value="2"/>
</dbReference>
<proteinExistence type="inferred from homology"/>
<evidence type="ECO:0000259" key="14">
    <source>
        <dbReference type="PROSITE" id="PS51217"/>
    </source>
</evidence>